<dbReference type="EMBL" id="VPFL01000028">
    <property type="protein sequence ID" value="TXF10517.1"/>
    <property type="molecule type" value="Genomic_DNA"/>
</dbReference>
<keyword evidence="4" id="KW-1185">Reference proteome</keyword>
<accession>A0A5C7EPV5</accession>
<gene>
    <name evidence="3" type="ORF">FR698_14960</name>
</gene>
<protein>
    <submittedName>
        <fullName evidence="3">Uncharacterized protein</fullName>
    </submittedName>
</protein>
<evidence type="ECO:0000313" key="3">
    <source>
        <dbReference type="EMBL" id="TXF10517.1"/>
    </source>
</evidence>
<evidence type="ECO:0000256" key="2">
    <source>
        <dbReference type="SAM" id="Phobius"/>
    </source>
</evidence>
<dbReference type="Proteomes" id="UP000321201">
    <property type="component" value="Unassembled WGS sequence"/>
</dbReference>
<feature type="transmembrane region" description="Helical" evidence="2">
    <location>
        <begin position="33"/>
        <end position="54"/>
    </location>
</feature>
<feature type="compositionally biased region" description="Basic and acidic residues" evidence="1">
    <location>
        <begin position="114"/>
        <end position="132"/>
    </location>
</feature>
<keyword evidence="2" id="KW-0472">Membrane</keyword>
<keyword evidence="2" id="KW-0812">Transmembrane</keyword>
<reference evidence="3 4" key="1">
    <citation type="submission" date="2019-08" db="EMBL/GenBank/DDBJ databases">
        <title>Pelomicrobium methylotrophicum gen. nov., sp. nov. a moderately thermophilic, facultatively anaerobic, lithoautotrophic and methylotrophic bacterium isolated from a terrestrial mud volcano.</title>
        <authorList>
            <person name="Slobodkina G.B."/>
            <person name="Merkel A.Y."/>
            <person name="Slobodkin A.I."/>
        </authorList>
    </citation>
    <scope>NUCLEOTIDE SEQUENCE [LARGE SCALE GENOMIC DNA]</scope>
    <source>
        <strain evidence="3 4">SM250</strain>
    </source>
</reference>
<evidence type="ECO:0000256" key="1">
    <source>
        <dbReference type="SAM" id="MobiDB-lite"/>
    </source>
</evidence>
<dbReference type="RefSeq" id="WP_147800997.1">
    <property type="nucleotide sequence ID" value="NZ_VPFL01000028.1"/>
</dbReference>
<keyword evidence="2" id="KW-1133">Transmembrane helix</keyword>
<evidence type="ECO:0000313" key="4">
    <source>
        <dbReference type="Proteomes" id="UP000321201"/>
    </source>
</evidence>
<proteinExistence type="predicted"/>
<name>A0A5C7EPV5_9PROT</name>
<dbReference type="AlphaFoldDB" id="A0A5C7EPV5"/>
<comment type="caution">
    <text evidence="3">The sequence shown here is derived from an EMBL/GenBank/DDBJ whole genome shotgun (WGS) entry which is preliminary data.</text>
</comment>
<feature type="region of interest" description="Disordered" evidence="1">
    <location>
        <begin position="1"/>
        <end position="30"/>
    </location>
</feature>
<organism evidence="3 4">
    <name type="scientific">Pelomicrobium methylotrophicum</name>
    <dbReference type="NCBI Taxonomy" id="2602750"/>
    <lineage>
        <taxon>Bacteria</taxon>
        <taxon>Pseudomonadati</taxon>
        <taxon>Pseudomonadota</taxon>
        <taxon>Hydrogenophilia</taxon>
        <taxon>Hydrogenophilia incertae sedis</taxon>
        <taxon>Pelomicrobium</taxon>
    </lineage>
</organism>
<feature type="compositionally biased region" description="Low complexity" evidence="1">
    <location>
        <begin position="165"/>
        <end position="180"/>
    </location>
</feature>
<dbReference type="InParanoid" id="A0A5C7EPV5"/>
<feature type="region of interest" description="Disordered" evidence="1">
    <location>
        <begin position="103"/>
        <end position="207"/>
    </location>
</feature>
<sequence>MKDNPESVMFDLSRDAAVAAPPDSAPKRRPRRVAAAVAAAMMASALAGYALVALRQNDASGAQKRADGPTEALEREVALLRKRVEALESGQLRAAILDALAAAPDPSEPAAKNEAAERDSASGDKRGGETSAKKRGSQSGGLPSGADSRRERSSASATDEPPRPGASSAAPASLSASSRAEPPPDASAPADAAGKRPAEASPPARVACAPAGGRPLVNPEQLRLEWLPPAEVWGAAFEAGGLRLSASNAALVCPGERLPSGETLARVEPGKRLFVTDRRIVMLVE</sequence>